<dbReference type="GO" id="GO:0005874">
    <property type="term" value="C:microtubule"/>
    <property type="evidence" value="ECO:0007669"/>
    <property type="project" value="TreeGrafter"/>
</dbReference>
<dbReference type="InterPro" id="IPR020850">
    <property type="entry name" value="GED_dom"/>
</dbReference>
<proteinExistence type="predicted"/>
<dbReference type="Gene3D" id="1.20.120.1240">
    <property type="entry name" value="Dynamin, middle domain"/>
    <property type="match status" value="1"/>
</dbReference>
<dbReference type="EMBL" id="JAGPXC010000005">
    <property type="protein sequence ID" value="KAH6653560.1"/>
    <property type="molecule type" value="Genomic_DNA"/>
</dbReference>
<dbReference type="Pfam" id="PF00350">
    <property type="entry name" value="Dynamin_N"/>
    <property type="match status" value="1"/>
</dbReference>
<name>A0A9P8UJU2_9PEZI</name>
<keyword evidence="1" id="KW-0547">Nucleotide-binding</keyword>
<feature type="domain" description="GED" evidence="3">
    <location>
        <begin position="647"/>
        <end position="737"/>
    </location>
</feature>
<dbReference type="PANTHER" id="PTHR11566">
    <property type="entry name" value="DYNAMIN"/>
    <property type="match status" value="1"/>
</dbReference>
<dbReference type="AlphaFoldDB" id="A0A9P8UJU2"/>
<dbReference type="SMART" id="SM00053">
    <property type="entry name" value="DYNc"/>
    <property type="match status" value="1"/>
</dbReference>
<dbReference type="GO" id="GO:0005739">
    <property type="term" value="C:mitochondrion"/>
    <property type="evidence" value="ECO:0007669"/>
    <property type="project" value="TreeGrafter"/>
</dbReference>
<dbReference type="GO" id="GO:0003924">
    <property type="term" value="F:GTPase activity"/>
    <property type="evidence" value="ECO:0007669"/>
    <property type="project" value="InterPro"/>
</dbReference>
<dbReference type="InterPro" id="IPR000375">
    <property type="entry name" value="Dynamin_stalk"/>
</dbReference>
<accession>A0A9P8UJU2</accession>
<dbReference type="GO" id="GO:0016559">
    <property type="term" value="P:peroxisome fission"/>
    <property type="evidence" value="ECO:0007669"/>
    <property type="project" value="TreeGrafter"/>
</dbReference>
<feature type="domain" description="Dynamin-type G" evidence="4">
    <location>
        <begin position="31"/>
        <end position="328"/>
    </location>
</feature>
<dbReference type="PRINTS" id="PR00195">
    <property type="entry name" value="DYNAMIN"/>
</dbReference>
<dbReference type="InterPro" id="IPR001401">
    <property type="entry name" value="Dynamin_GTPase"/>
</dbReference>
<keyword evidence="5" id="KW-0378">Hydrolase</keyword>
<organism evidence="5 6">
    <name type="scientific">Truncatella angustata</name>
    <dbReference type="NCBI Taxonomy" id="152316"/>
    <lineage>
        <taxon>Eukaryota</taxon>
        <taxon>Fungi</taxon>
        <taxon>Dikarya</taxon>
        <taxon>Ascomycota</taxon>
        <taxon>Pezizomycotina</taxon>
        <taxon>Sordariomycetes</taxon>
        <taxon>Xylariomycetidae</taxon>
        <taxon>Amphisphaeriales</taxon>
        <taxon>Sporocadaceae</taxon>
        <taxon>Truncatella</taxon>
    </lineage>
</organism>
<reference evidence="5" key="1">
    <citation type="journal article" date="2021" name="Nat. Commun.">
        <title>Genetic determinants of endophytism in the Arabidopsis root mycobiome.</title>
        <authorList>
            <person name="Mesny F."/>
            <person name="Miyauchi S."/>
            <person name="Thiergart T."/>
            <person name="Pickel B."/>
            <person name="Atanasova L."/>
            <person name="Karlsson M."/>
            <person name="Huettel B."/>
            <person name="Barry K.W."/>
            <person name="Haridas S."/>
            <person name="Chen C."/>
            <person name="Bauer D."/>
            <person name="Andreopoulos W."/>
            <person name="Pangilinan J."/>
            <person name="LaButti K."/>
            <person name="Riley R."/>
            <person name="Lipzen A."/>
            <person name="Clum A."/>
            <person name="Drula E."/>
            <person name="Henrissat B."/>
            <person name="Kohler A."/>
            <person name="Grigoriev I.V."/>
            <person name="Martin F.M."/>
            <person name="Hacquard S."/>
        </authorList>
    </citation>
    <scope>NUCLEOTIDE SEQUENCE</scope>
    <source>
        <strain evidence="5">MPI-SDFR-AT-0073</strain>
    </source>
</reference>
<keyword evidence="2" id="KW-0342">GTP-binding</keyword>
<dbReference type="InterPro" id="IPR027417">
    <property type="entry name" value="P-loop_NTPase"/>
</dbReference>
<dbReference type="InterPro" id="IPR022812">
    <property type="entry name" value="Dynamin"/>
</dbReference>
<gene>
    <name evidence="5" type="ORF">BKA67DRAFT_518754</name>
</gene>
<protein>
    <submittedName>
        <fullName evidence="5">P-loop containing nucleoside triphosphate hydrolase protein</fullName>
    </submittedName>
</protein>
<dbReference type="InterPro" id="IPR030381">
    <property type="entry name" value="G_DYNAMIN_dom"/>
</dbReference>
<dbReference type="GeneID" id="70126929"/>
<dbReference type="GO" id="GO:0008017">
    <property type="term" value="F:microtubule binding"/>
    <property type="evidence" value="ECO:0007669"/>
    <property type="project" value="TreeGrafter"/>
</dbReference>
<evidence type="ECO:0000259" key="3">
    <source>
        <dbReference type="PROSITE" id="PS51388"/>
    </source>
</evidence>
<evidence type="ECO:0000313" key="5">
    <source>
        <dbReference type="EMBL" id="KAH6653560.1"/>
    </source>
</evidence>
<dbReference type="GO" id="GO:0005525">
    <property type="term" value="F:GTP binding"/>
    <property type="evidence" value="ECO:0007669"/>
    <property type="project" value="InterPro"/>
</dbReference>
<evidence type="ECO:0000256" key="1">
    <source>
        <dbReference type="ARBA" id="ARBA00022741"/>
    </source>
</evidence>
<dbReference type="Pfam" id="PF01031">
    <property type="entry name" value="Dynamin_M"/>
    <property type="match status" value="1"/>
</dbReference>
<dbReference type="CDD" id="cd08771">
    <property type="entry name" value="DLP_1"/>
    <property type="match status" value="1"/>
</dbReference>
<evidence type="ECO:0000313" key="6">
    <source>
        <dbReference type="Proteomes" id="UP000758603"/>
    </source>
</evidence>
<dbReference type="PROSITE" id="PS51718">
    <property type="entry name" value="G_DYNAMIN_2"/>
    <property type="match status" value="1"/>
</dbReference>
<sequence>MDATGAQESKLSGNLSILTKVDKLRELIGTRVALPQLVVVGDQSSGKSSVLEGLTGFAFPRDAGLCTRYATQITCRRDIEESITVSIIPHQETGPPEQSLLKSFRRSLTELDPENLAKLFEAANKALGIRTSTNTTASDGSALPTFSEHILKIEKRGPQEEHFTVIDVPGIFRNETEGVTSESDMELVMNMVKTYMKDSRTIILAIMPSNVDPATQEVLKLAKKADPTMARTMAVLTKPDLAIERTIQHIAIDHVLGKRNDLTLGYYIVKNRGPDDVGLSLLGALIKEKQFFSEAPWSVLRSTRKTGIGALKERVHELLSDLIRKEFPKLKLDVLKELATARTSLNQMGPSRSSAHTQRAFLNRMCEKFQSLARNAFNAYYSGDKLFSDRHDLRLITQVVKANEDYSEEMQSCGHTRPFAITNNLEGWETPPPRPSPRSLGTKDHPLVDNHPELEEIINLTDVPLPELNGEEDIMDYIEEVYKTSRGQDLGTFNGTLVATLFKEQAKKWESITLSHMRKVITIVHRFITEALKQICPDNQVLEELWNGYLLDDLQRSYRRALDHAKYLLEVELDGVPLTQNHYFNDNLQKDQTDRLLLALKKMAIEATRPTADDCGENIGPPERGLFLTRASLSNFSIDMANSEHARQYMHDVLKSYYKVAQKRFVDVVCQQAVNHQLLTGKTNPLGIFSTEMVLELNEDQLGMIAAEDAPIIIRREKLSCDIRNFESALGVLKGSG</sequence>
<keyword evidence="6" id="KW-1185">Reference proteome</keyword>
<evidence type="ECO:0000259" key="4">
    <source>
        <dbReference type="PROSITE" id="PS51718"/>
    </source>
</evidence>
<dbReference type="PANTHER" id="PTHR11566:SF215">
    <property type="entry name" value="DYNAMIN GTPASE"/>
    <property type="match status" value="1"/>
</dbReference>
<comment type="caution">
    <text evidence="5">The sequence shown here is derived from an EMBL/GenBank/DDBJ whole genome shotgun (WGS) entry which is preliminary data.</text>
</comment>
<dbReference type="PROSITE" id="PS51388">
    <property type="entry name" value="GED"/>
    <property type="match status" value="1"/>
</dbReference>
<dbReference type="Proteomes" id="UP000758603">
    <property type="component" value="Unassembled WGS sequence"/>
</dbReference>
<dbReference type="InterPro" id="IPR045063">
    <property type="entry name" value="Dynamin_N"/>
</dbReference>
<dbReference type="RefSeq" id="XP_045957837.1">
    <property type="nucleotide sequence ID" value="XM_046098037.1"/>
</dbReference>
<dbReference type="Gene3D" id="3.40.50.300">
    <property type="entry name" value="P-loop containing nucleotide triphosphate hydrolases"/>
    <property type="match status" value="1"/>
</dbReference>
<evidence type="ECO:0000256" key="2">
    <source>
        <dbReference type="ARBA" id="ARBA00023134"/>
    </source>
</evidence>
<dbReference type="GO" id="GO:0000266">
    <property type="term" value="P:mitochondrial fission"/>
    <property type="evidence" value="ECO:0007669"/>
    <property type="project" value="TreeGrafter"/>
</dbReference>
<dbReference type="GO" id="GO:0048312">
    <property type="term" value="P:intracellular distribution of mitochondria"/>
    <property type="evidence" value="ECO:0007669"/>
    <property type="project" value="TreeGrafter"/>
</dbReference>
<dbReference type="GO" id="GO:0016020">
    <property type="term" value="C:membrane"/>
    <property type="evidence" value="ECO:0007669"/>
    <property type="project" value="TreeGrafter"/>
</dbReference>
<dbReference type="OrthoDB" id="415706at2759"/>
<dbReference type="GO" id="GO:0006897">
    <property type="term" value="P:endocytosis"/>
    <property type="evidence" value="ECO:0007669"/>
    <property type="project" value="TreeGrafter"/>
</dbReference>
<dbReference type="SUPFAM" id="SSF52540">
    <property type="entry name" value="P-loop containing nucleoside triphosphate hydrolases"/>
    <property type="match status" value="1"/>
</dbReference>